<name>A0A0C1YI49_9CYAN</name>
<keyword evidence="2" id="KW-0540">Nuclease</keyword>
<dbReference type="Gene3D" id="1.10.30.50">
    <property type="match status" value="1"/>
</dbReference>
<dbReference type="PANTHER" id="PTHR33877">
    <property type="entry name" value="SLL1193 PROTEIN"/>
    <property type="match status" value="1"/>
</dbReference>
<sequence>MSNHNMGGKNRRRRKNSLHTTYGGTCIYCRGQFPQSQLTIEHLIPRSRGGSNALHNLRLACFPCNNQRGARPMR</sequence>
<protein>
    <submittedName>
        <fullName evidence="2">HNH endonuclease</fullName>
    </submittedName>
</protein>
<keyword evidence="2" id="KW-0255">Endonuclease</keyword>
<dbReference type="AlphaFoldDB" id="A0A0C1YI49"/>
<accession>A0A0C1YI49</accession>
<dbReference type="PANTHER" id="PTHR33877:SF2">
    <property type="entry name" value="OS07G0170200 PROTEIN"/>
    <property type="match status" value="1"/>
</dbReference>
<dbReference type="EMBL" id="JTHE02000003">
    <property type="protein sequence ID" value="NEV68729.1"/>
    <property type="molecule type" value="Genomic_DNA"/>
</dbReference>
<reference evidence="2" key="2">
    <citation type="journal article" date="2015" name="Genome Announc.">
        <title>Draft Genome Sequence of Filamentous Marine Cyanobacterium Lyngbya confervoides Strain BDU141951.</title>
        <authorList>
            <person name="Chandrababunaidu M.M."/>
            <person name="Sen D."/>
            <person name="Tripathy S."/>
        </authorList>
    </citation>
    <scope>NUCLEOTIDE SEQUENCE</scope>
    <source>
        <strain evidence="2">BDU141951</strain>
    </source>
</reference>
<keyword evidence="2" id="KW-0378">Hydrolase</keyword>
<dbReference type="InterPro" id="IPR029471">
    <property type="entry name" value="HNH_5"/>
</dbReference>
<organism evidence="2">
    <name type="scientific">Lyngbya confervoides BDU141951</name>
    <dbReference type="NCBI Taxonomy" id="1574623"/>
    <lineage>
        <taxon>Bacteria</taxon>
        <taxon>Bacillati</taxon>
        <taxon>Cyanobacteriota</taxon>
        <taxon>Cyanophyceae</taxon>
        <taxon>Oscillatoriophycideae</taxon>
        <taxon>Oscillatoriales</taxon>
        <taxon>Microcoleaceae</taxon>
        <taxon>Lyngbya</taxon>
    </lineage>
</organism>
<evidence type="ECO:0000313" key="2">
    <source>
        <dbReference type="EMBL" id="NEV68729.1"/>
    </source>
</evidence>
<gene>
    <name evidence="2" type="ORF">QQ91_016590</name>
</gene>
<comment type="caution">
    <text evidence="2">The sequence shown here is derived from an EMBL/GenBank/DDBJ whole genome shotgun (WGS) entry which is preliminary data.</text>
</comment>
<reference evidence="2" key="3">
    <citation type="submission" date="2020-02" db="EMBL/GenBank/DDBJ databases">
        <authorList>
            <person name="Sarangi A.N."/>
            <person name="Ghosh S."/>
            <person name="Mukherjee M."/>
            <person name="Tripathy S."/>
        </authorList>
    </citation>
    <scope>NUCLEOTIDE SEQUENCE</scope>
    <source>
        <strain evidence="2">BDU141951</strain>
    </source>
</reference>
<proteinExistence type="predicted"/>
<evidence type="ECO:0000259" key="1">
    <source>
        <dbReference type="SMART" id="SM00507"/>
    </source>
</evidence>
<dbReference type="GO" id="GO:0004519">
    <property type="term" value="F:endonuclease activity"/>
    <property type="evidence" value="ECO:0007669"/>
    <property type="project" value="UniProtKB-KW"/>
</dbReference>
<dbReference type="Pfam" id="PF14279">
    <property type="entry name" value="HNH_5"/>
    <property type="match status" value="1"/>
</dbReference>
<dbReference type="CDD" id="cd00085">
    <property type="entry name" value="HNHc"/>
    <property type="match status" value="1"/>
</dbReference>
<dbReference type="InterPro" id="IPR052892">
    <property type="entry name" value="NA-targeting_endonuclease"/>
</dbReference>
<reference evidence="2" key="1">
    <citation type="submission" date="2014-11" db="EMBL/GenBank/DDBJ databases">
        <authorList>
            <person name="Malar M.C."/>
            <person name="Sen D."/>
            <person name="Tripathy S."/>
        </authorList>
    </citation>
    <scope>NUCLEOTIDE SEQUENCE</scope>
    <source>
        <strain evidence="2">BDU141951</strain>
    </source>
</reference>
<dbReference type="SMART" id="SM00507">
    <property type="entry name" value="HNHc"/>
    <property type="match status" value="1"/>
</dbReference>
<dbReference type="InterPro" id="IPR003615">
    <property type="entry name" value="HNH_nuc"/>
</dbReference>
<feature type="domain" description="HNH nuclease" evidence="1">
    <location>
        <begin position="13"/>
        <end position="66"/>
    </location>
</feature>